<gene>
    <name evidence="2" type="ORF">RN001_007103</name>
</gene>
<dbReference type="GO" id="GO:0030276">
    <property type="term" value="F:clathrin binding"/>
    <property type="evidence" value="ECO:0007669"/>
    <property type="project" value="TreeGrafter"/>
</dbReference>
<dbReference type="SUPFAM" id="SSF49562">
    <property type="entry name" value="C2 domain (Calcium/lipid-binding domain, CaLB)"/>
    <property type="match status" value="1"/>
</dbReference>
<dbReference type="GO" id="GO:0017156">
    <property type="term" value="P:calcium-ion regulated exocytosis"/>
    <property type="evidence" value="ECO:0007669"/>
    <property type="project" value="TreeGrafter"/>
</dbReference>
<protein>
    <recommendedName>
        <fullName evidence="1">C2 domain-containing protein</fullName>
    </recommendedName>
</protein>
<organism evidence="2 3">
    <name type="scientific">Aquatica leii</name>
    <dbReference type="NCBI Taxonomy" id="1421715"/>
    <lineage>
        <taxon>Eukaryota</taxon>
        <taxon>Metazoa</taxon>
        <taxon>Ecdysozoa</taxon>
        <taxon>Arthropoda</taxon>
        <taxon>Hexapoda</taxon>
        <taxon>Insecta</taxon>
        <taxon>Pterygota</taxon>
        <taxon>Neoptera</taxon>
        <taxon>Endopterygota</taxon>
        <taxon>Coleoptera</taxon>
        <taxon>Polyphaga</taxon>
        <taxon>Elateriformia</taxon>
        <taxon>Elateroidea</taxon>
        <taxon>Lampyridae</taxon>
        <taxon>Luciolinae</taxon>
        <taxon>Aquatica</taxon>
    </lineage>
</organism>
<dbReference type="GO" id="GO:0005544">
    <property type="term" value="F:calcium-dependent phospholipid binding"/>
    <property type="evidence" value="ECO:0007669"/>
    <property type="project" value="TreeGrafter"/>
</dbReference>
<dbReference type="InterPro" id="IPR000008">
    <property type="entry name" value="C2_dom"/>
</dbReference>
<dbReference type="Proteomes" id="UP001353858">
    <property type="component" value="Unassembled WGS sequence"/>
</dbReference>
<comment type="caution">
    <text evidence="2">The sequence shown here is derived from an EMBL/GenBank/DDBJ whole genome shotgun (WGS) entry which is preliminary data.</text>
</comment>
<evidence type="ECO:0000313" key="2">
    <source>
        <dbReference type="EMBL" id="KAK4878957.1"/>
    </source>
</evidence>
<dbReference type="PANTHER" id="PTHR10024:SF374">
    <property type="entry name" value="C2 DOMAIN-CONTAINING PROTEIN"/>
    <property type="match status" value="1"/>
</dbReference>
<sequence length="354" mass="40460">MSINIKKLKNLITTKSTNIGNDEEIQPQIGFKIAYNDETKQLKVRVIGARHLPPLYGNSRPEGYLIKVRVFPAREKFETSLIGNSWPSYNEEFCFTMQNVSTTNYENLFTGKFVVLTAYAILSNQESSAKAKSKKTFKNFFSSITDNDANKRERKSSNRMSLTNRRTIGAVTYNLEYKFFTLELKNNFVGTPDIWRQIKDISSGLEVESRESKKGEIEVTLVYSNSEDGNNDLFEISLSRLRCSMSTMTDHEKLKGSLYIKMTSTRQDVLISKWKSDPFEPTISLKIEPQTAVLQTFVKNNDICDVKIHIKLKCKNVVGKKTLLGEIVIDRNSKIWAQVIKVPCTPITRMISLE</sequence>
<evidence type="ECO:0000259" key="1">
    <source>
        <dbReference type="Pfam" id="PF00168"/>
    </source>
</evidence>
<accession>A0AAN7SF05</accession>
<dbReference type="PANTHER" id="PTHR10024">
    <property type="entry name" value="SYNAPTOTAGMIN"/>
    <property type="match status" value="1"/>
</dbReference>
<proteinExistence type="predicted"/>
<dbReference type="AlphaFoldDB" id="A0AAN7SF05"/>
<feature type="domain" description="C2" evidence="1">
    <location>
        <begin position="41"/>
        <end position="99"/>
    </location>
</feature>
<dbReference type="Pfam" id="PF00168">
    <property type="entry name" value="C2"/>
    <property type="match status" value="1"/>
</dbReference>
<keyword evidence="3" id="KW-1185">Reference proteome</keyword>
<dbReference type="EMBL" id="JARPUR010000003">
    <property type="protein sequence ID" value="KAK4878957.1"/>
    <property type="molecule type" value="Genomic_DNA"/>
</dbReference>
<dbReference type="Gene3D" id="2.60.40.150">
    <property type="entry name" value="C2 domain"/>
    <property type="match status" value="1"/>
</dbReference>
<dbReference type="GO" id="GO:0005509">
    <property type="term" value="F:calcium ion binding"/>
    <property type="evidence" value="ECO:0007669"/>
    <property type="project" value="TreeGrafter"/>
</dbReference>
<dbReference type="InterPro" id="IPR035892">
    <property type="entry name" value="C2_domain_sf"/>
</dbReference>
<name>A0AAN7SF05_9COLE</name>
<evidence type="ECO:0000313" key="3">
    <source>
        <dbReference type="Proteomes" id="UP001353858"/>
    </source>
</evidence>
<reference evidence="3" key="1">
    <citation type="submission" date="2023-01" db="EMBL/GenBank/DDBJ databases">
        <title>Key to firefly adult light organ development and bioluminescence: homeobox transcription factors regulate luciferase expression and transportation to peroxisome.</title>
        <authorList>
            <person name="Fu X."/>
        </authorList>
    </citation>
    <scope>NUCLEOTIDE SEQUENCE [LARGE SCALE GENOMIC DNA]</scope>
</reference>
<dbReference type="GO" id="GO:0070382">
    <property type="term" value="C:exocytic vesicle"/>
    <property type="evidence" value="ECO:0007669"/>
    <property type="project" value="TreeGrafter"/>
</dbReference>
<dbReference type="GO" id="GO:0001786">
    <property type="term" value="F:phosphatidylserine binding"/>
    <property type="evidence" value="ECO:0007669"/>
    <property type="project" value="TreeGrafter"/>
</dbReference>
<dbReference type="GO" id="GO:0005886">
    <property type="term" value="C:plasma membrane"/>
    <property type="evidence" value="ECO:0007669"/>
    <property type="project" value="TreeGrafter"/>
</dbReference>
<dbReference type="GO" id="GO:0000149">
    <property type="term" value="F:SNARE binding"/>
    <property type="evidence" value="ECO:0007669"/>
    <property type="project" value="TreeGrafter"/>
</dbReference>